<keyword evidence="5" id="KW-0732">Signal</keyword>
<feature type="signal peptide" evidence="5">
    <location>
        <begin position="1"/>
        <end position="16"/>
    </location>
</feature>
<evidence type="ECO:0000259" key="6">
    <source>
        <dbReference type="PROSITE" id="PS50240"/>
    </source>
</evidence>
<keyword evidence="8" id="KW-1185">Reference proteome</keyword>
<dbReference type="AlphaFoldDB" id="A0A8K0DFN4"/>
<dbReference type="GO" id="GO:0004252">
    <property type="term" value="F:serine-type endopeptidase activity"/>
    <property type="evidence" value="ECO:0007669"/>
    <property type="project" value="InterPro"/>
</dbReference>
<dbReference type="Pfam" id="PF00089">
    <property type="entry name" value="Trypsin"/>
    <property type="match status" value="1"/>
</dbReference>
<protein>
    <recommendedName>
        <fullName evidence="6">Peptidase S1 domain-containing protein</fullName>
    </recommendedName>
</protein>
<evidence type="ECO:0000313" key="8">
    <source>
        <dbReference type="Proteomes" id="UP000801492"/>
    </source>
</evidence>
<keyword evidence="4" id="KW-1015">Disulfide bond</keyword>
<feature type="domain" description="Peptidase S1" evidence="6">
    <location>
        <begin position="18"/>
        <end position="237"/>
    </location>
</feature>
<name>A0A8K0DFN4_IGNLU</name>
<evidence type="ECO:0000256" key="2">
    <source>
        <dbReference type="ARBA" id="ARBA00022801"/>
    </source>
</evidence>
<organism evidence="7 8">
    <name type="scientific">Ignelater luminosus</name>
    <name type="common">Cucubano</name>
    <name type="synonym">Pyrophorus luminosus</name>
    <dbReference type="NCBI Taxonomy" id="2038154"/>
    <lineage>
        <taxon>Eukaryota</taxon>
        <taxon>Metazoa</taxon>
        <taxon>Ecdysozoa</taxon>
        <taxon>Arthropoda</taxon>
        <taxon>Hexapoda</taxon>
        <taxon>Insecta</taxon>
        <taxon>Pterygota</taxon>
        <taxon>Neoptera</taxon>
        <taxon>Endopterygota</taxon>
        <taxon>Coleoptera</taxon>
        <taxon>Polyphaga</taxon>
        <taxon>Elateriformia</taxon>
        <taxon>Elateroidea</taxon>
        <taxon>Elateridae</taxon>
        <taxon>Agrypninae</taxon>
        <taxon>Pyrophorini</taxon>
        <taxon>Ignelater</taxon>
    </lineage>
</organism>
<dbReference type="PANTHER" id="PTHR24276:SF98">
    <property type="entry name" value="FI18310P1-RELATED"/>
    <property type="match status" value="1"/>
</dbReference>
<proteinExistence type="predicted"/>
<reference evidence="7" key="1">
    <citation type="submission" date="2019-08" db="EMBL/GenBank/DDBJ databases">
        <title>The genome of the North American firefly Photinus pyralis.</title>
        <authorList>
            <consortium name="Photinus pyralis genome working group"/>
            <person name="Fallon T.R."/>
            <person name="Sander Lower S.E."/>
            <person name="Weng J.-K."/>
        </authorList>
    </citation>
    <scope>NUCLEOTIDE SEQUENCE</scope>
    <source>
        <strain evidence="7">TRF0915ILg1</strain>
        <tissue evidence="7">Whole body</tissue>
    </source>
</reference>
<dbReference type="Proteomes" id="UP000801492">
    <property type="component" value="Unassembled WGS sequence"/>
</dbReference>
<comment type="caution">
    <text evidence="7">The sequence shown here is derived from an EMBL/GenBank/DDBJ whole genome shotgun (WGS) entry which is preliminary data.</text>
</comment>
<dbReference type="SMART" id="SM00020">
    <property type="entry name" value="Tryp_SPc"/>
    <property type="match status" value="1"/>
</dbReference>
<keyword evidence="3" id="KW-0720">Serine protease</keyword>
<evidence type="ECO:0000256" key="4">
    <source>
        <dbReference type="ARBA" id="ARBA00023157"/>
    </source>
</evidence>
<evidence type="ECO:0000256" key="1">
    <source>
        <dbReference type="ARBA" id="ARBA00022670"/>
    </source>
</evidence>
<keyword evidence="2" id="KW-0378">Hydrolase</keyword>
<dbReference type="GO" id="GO:0006508">
    <property type="term" value="P:proteolysis"/>
    <property type="evidence" value="ECO:0007669"/>
    <property type="project" value="UniProtKB-KW"/>
</dbReference>
<evidence type="ECO:0000256" key="5">
    <source>
        <dbReference type="SAM" id="SignalP"/>
    </source>
</evidence>
<dbReference type="InterPro" id="IPR050430">
    <property type="entry name" value="Peptidase_S1"/>
</dbReference>
<dbReference type="PROSITE" id="PS50240">
    <property type="entry name" value="TRYPSIN_DOM"/>
    <property type="match status" value="1"/>
</dbReference>
<dbReference type="InterPro" id="IPR009003">
    <property type="entry name" value="Peptidase_S1_PA"/>
</dbReference>
<evidence type="ECO:0000313" key="7">
    <source>
        <dbReference type="EMBL" id="KAF2902672.1"/>
    </source>
</evidence>
<sequence>MKSILTLCAFITAAFAQHVDGPVNITRHPYLLELLNNQKHWCGAILINSRIVLSTAHCTYQVPKENLTILAGSSISQNVYTKQYKISSIRYYKKYDPKRPYNDISVIFPILSIDTEEKYVVPIHVAEMYYPPGTEVIVSGWKLVKGRHMILSHKLTLKGKRTCKADYKKLNITVFEGDLCAYEEDDAVCQAESGGALIIRNKLVGIVSRIYYPYCMLYPGLYTSFVHYKPFVKSTVKKVLSTKKKTKKTKK</sequence>
<keyword evidence="1" id="KW-0645">Protease</keyword>
<dbReference type="InterPro" id="IPR043504">
    <property type="entry name" value="Peptidase_S1_PA_chymotrypsin"/>
</dbReference>
<gene>
    <name evidence="7" type="ORF">ILUMI_03513</name>
</gene>
<dbReference type="InterPro" id="IPR001254">
    <property type="entry name" value="Trypsin_dom"/>
</dbReference>
<evidence type="ECO:0000256" key="3">
    <source>
        <dbReference type="ARBA" id="ARBA00022825"/>
    </source>
</evidence>
<dbReference type="PANTHER" id="PTHR24276">
    <property type="entry name" value="POLYSERASE-RELATED"/>
    <property type="match status" value="1"/>
</dbReference>
<accession>A0A8K0DFN4</accession>
<dbReference type="EMBL" id="VTPC01001224">
    <property type="protein sequence ID" value="KAF2902672.1"/>
    <property type="molecule type" value="Genomic_DNA"/>
</dbReference>
<feature type="chain" id="PRO_5035480509" description="Peptidase S1 domain-containing protein" evidence="5">
    <location>
        <begin position="17"/>
        <end position="251"/>
    </location>
</feature>
<dbReference type="SUPFAM" id="SSF50494">
    <property type="entry name" value="Trypsin-like serine proteases"/>
    <property type="match status" value="1"/>
</dbReference>
<dbReference type="Gene3D" id="2.40.10.10">
    <property type="entry name" value="Trypsin-like serine proteases"/>
    <property type="match status" value="1"/>
</dbReference>